<dbReference type="Pfam" id="PF01822">
    <property type="entry name" value="WSC"/>
    <property type="match status" value="2"/>
</dbReference>
<proteinExistence type="predicted"/>
<dbReference type="AlphaFoldDB" id="A0A9W3BQB5"/>
<keyword evidence="1" id="KW-0677">Repeat</keyword>
<evidence type="ECO:0000256" key="1">
    <source>
        <dbReference type="ARBA" id="ARBA00022737"/>
    </source>
</evidence>
<organism evidence="4 5">
    <name type="scientific">Biomphalaria glabrata</name>
    <name type="common">Bloodfluke planorb</name>
    <name type="synonym">Freshwater snail</name>
    <dbReference type="NCBI Taxonomy" id="6526"/>
    <lineage>
        <taxon>Eukaryota</taxon>
        <taxon>Metazoa</taxon>
        <taxon>Spiralia</taxon>
        <taxon>Lophotrochozoa</taxon>
        <taxon>Mollusca</taxon>
        <taxon>Gastropoda</taxon>
        <taxon>Heterobranchia</taxon>
        <taxon>Euthyneura</taxon>
        <taxon>Panpulmonata</taxon>
        <taxon>Hygrophila</taxon>
        <taxon>Lymnaeoidea</taxon>
        <taxon>Planorbidae</taxon>
        <taxon>Biomphalaria</taxon>
    </lineage>
</organism>
<dbReference type="GeneID" id="106054852"/>
<dbReference type="PANTHER" id="PTHR45964:SF9">
    <property type="entry name" value="SULFOTRANSFERASE"/>
    <property type="match status" value="1"/>
</dbReference>
<dbReference type="OMA" id="MCEDARY"/>
<dbReference type="RefSeq" id="XP_055901700.1">
    <property type="nucleotide sequence ID" value="XM_056045725.1"/>
</dbReference>
<dbReference type="OrthoDB" id="6136185at2759"/>
<feature type="domain" description="WSC" evidence="3">
    <location>
        <begin position="165"/>
        <end position="262"/>
    </location>
</feature>
<evidence type="ECO:0000313" key="4">
    <source>
        <dbReference type="Proteomes" id="UP001165740"/>
    </source>
</evidence>
<evidence type="ECO:0000259" key="3">
    <source>
        <dbReference type="PROSITE" id="PS51212"/>
    </source>
</evidence>
<dbReference type="InterPro" id="IPR002889">
    <property type="entry name" value="WSC_carb-bd"/>
</dbReference>
<protein>
    <submittedName>
        <fullName evidence="5">Uncharacterized protein LOC106054852 isoform X1</fullName>
    </submittedName>
</protein>
<keyword evidence="2" id="KW-0732">Signal</keyword>
<dbReference type="PROSITE" id="PS51212">
    <property type="entry name" value="WSC"/>
    <property type="match status" value="2"/>
</dbReference>
<sequence>MSCKTLVDILIFLMIPQTILTTSPVSEKDLGKTLTAKNSFVFSYELIIKKAKLPGHSAYIGCFQMTHEWRDDFVTHVPHTIVANVQKCLEECWARRQRFALLKEGQTCCCAVTLRAVSVKENSACTSPCLGDKKQACGAPAHFSIYYTGYIEEPQFTKFSLVFGKKHFVGCYYTSDENTLCPFSFTTQRLRAAMCMDVCEENAYLYAAITRVTRCCCTSTLDQPANQVNKKMCQALCSESDPANMETCGSGSPYHFSVYRTGLFQTVPDYKRPEYDHVWMHPNVNERDIHLL</sequence>
<feature type="chain" id="PRO_5040942387" evidence="2">
    <location>
        <begin position="22"/>
        <end position="292"/>
    </location>
</feature>
<dbReference type="PANTHER" id="PTHR45964">
    <property type="entry name" value="WSCD FAMILY MEMBER CG9164"/>
    <property type="match status" value="1"/>
</dbReference>
<dbReference type="InterPro" id="IPR051589">
    <property type="entry name" value="Sialate-O-sulfotransferase"/>
</dbReference>
<accession>A0A9W3BQB5</accession>
<feature type="domain" description="WSC" evidence="3">
    <location>
        <begin position="56"/>
        <end position="149"/>
    </location>
</feature>
<keyword evidence="4" id="KW-1185">Reference proteome</keyword>
<dbReference type="SMART" id="SM00321">
    <property type="entry name" value="WSC"/>
    <property type="match status" value="2"/>
</dbReference>
<evidence type="ECO:0000256" key="2">
    <source>
        <dbReference type="SAM" id="SignalP"/>
    </source>
</evidence>
<dbReference type="Proteomes" id="UP001165740">
    <property type="component" value="Chromosome 11"/>
</dbReference>
<evidence type="ECO:0000313" key="5">
    <source>
        <dbReference type="RefSeq" id="XP_055901700.1"/>
    </source>
</evidence>
<reference evidence="5" key="1">
    <citation type="submission" date="2025-08" db="UniProtKB">
        <authorList>
            <consortium name="RefSeq"/>
        </authorList>
    </citation>
    <scope>IDENTIFICATION</scope>
</reference>
<name>A0A9W3BQB5_BIOGL</name>
<gene>
    <name evidence="5" type="primary">LOC106054852</name>
</gene>
<feature type="signal peptide" evidence="2">
    <location>
        <begin position="1"/>
        <end position="21"/>
    </location>
</feature>